<proteinExistence type="inferred from homology"/>
<dbReference type="AlphaFoldDB" id="A0A1G4JKH4"/>
<feature type="compositionally biased region" description="Basic and acidic residues" evidence="5">
    <location>
        <begin position="299"/>
        <end position="314"/>
    </location>
</feature>
<dbReference type="GO" id="GO:0071007">
    <property type="term" value="C:U2-type catalytic step 2 spliceosome"/>
    <property type="evidence" value="ECO:0007669"/>
    <property type="project" value="EnsemblFungi"/>
</dbReference>
<organism evidence="7 8">
    <name type="scientific">Lachancea dasiensis</name>
    <dbReference type="NCBI Taxonomy" id="1072105"/>
    <lineage>
        <taxon>Eukaryota</taxon>
        <taxon>Fungi</taxon>
        <taxon>Dikarya</taxon>
        <taxon>Ascomycota</taxon>
        <taxon>Saccharomycotina</taxon>
        <taxon>Saccharomycetes</taxon>
        <taxon>Saccharomycetales</taxon>
        <taxon>Saccharomycetaceae</taxon>
        <taxon>Lachancea</taxon>
    </lineage>
</organism>
<evidence type="ECO:0000256" key="2">
    <source>
        <dbReference type="ARBA" id="ARBA00022160"/>
    </source>
</evidence>
<feature type="region of interest" description="Disordered" evidence="5">
    <location>
        <begin position="281"/>
        <end position="314"/>
    </location>
</feature>
<comment type="subcellular location">
    <subcellularLocation>
        <location evidence="3">Nucleus</location>
    </subcellularLocation>
</comment>
<dbReference type="Pfam" id="PF02731">
    <property type="entry name" value="SKIP_SNW"/>
    <property type="match status" value="1"/>
</dbReference>
<feature type="compositionally biased region" description="Basic and acidic residues" evidence="5">
    <location>
        <begin position="415"/>
        <end position="444"/>
    </location>
</feature>
<evidence type="ECO:0000313" key="8">
    <source>
        <dbReference type="Proteomes" id="UP000190274"/>
    </source>
</evidence>
<gene>
    <name evidence="7" type="ORF">LADA_0F07646G</name>
</gene>
<evidence type="ECO:0000256" key="3">
    <source>
        <dbReference type="RuleBase" id="RU367140"/>
    </source>
</evidence>
<feature type="domain" description="SKI-interacting protein SKIP SNW" evidence="6">
    <location>
        <begin position="125"/>
        <end position="279"/>
    </location>
</feature>
<dbReference type="GO" id="GO:0071006">
    <property type="term" value="C:U2-type catalytic step 1 spliceosome"/>
    <property type="evidence" value="ECO:0007669"/>
    <property type="project" value="EnsemblFungi"/>
</dbReference>
<comment type="similarity">
    <text evidence="1 3">Belongs to the SNW family.</text>
</comment>
<feature type="region of interest" description="Disordered" evidence="5">
    <location>
        <begin position="1"/>
        <end position="56"/>
    </location>
</feature>
<dbReference type="InterPro" id="IPR004015">
    <property type="entry name" value="SKI-int_prot_SKIP_SNW-dom"/>
</dbReference>
<sequence>MSSSKSISALLPPPRHSQISSSNISISNEVQKLVDVTATSDDHSDEDQLSGNENKGVTFENFLPLRNHHPNLELPMPTDHEVRTSYERTKAVLDKVLSQKISPRGTSIPQGAKQKANVKTIEYQGHGGGKTKSIQIVDKQLDPLQPRTFKLKKMVAPPPDEPFAPVLHKTDDSSPQLSKETRDQWNIPSAISNWKNPNGYAISLDRRVASDGRYNKGLSGNQDISEKFASLSEALDVAEKKAREEVMLRADAKRMLAEQDAREKEEKLRLLALRAREERRRQVSRSADAESNEASLAKETAKREQRRQLEKDVRNSKLNTADRLRALAAKQNREISDKVILGAAKASDTSGIQYDSRLFSRAASENALGGENRVYDNPLFVQEGINTIYRPNVMHSASGNEMVDSTLQSLSGESSGKRSREGPVEFTGAEREQPSVERNDDGSAKKHRAT</sequence>
<dbReference type="InterPro" id="IPR017862">
    <property type="entry name" value="SKI-int_prot_SKIP"/>
</dbReference>
<evidence type="ECO:0000313" key="7">
    <source>
        <dbReference type="EMBL" id="SCU91020.1"/>
    </source>
</evidence>
<dbReference type="GO" id="GO:0000974">
    <property type="term" value="C:Prp19 complex"/>
    <property type="evidence" value="ECO:0007669"/>
    <property type="project" value="EnsemblFungi"/>
</dbReference>
<comment type="subunit">
    <text evidence="3">Associated with the spliceosome.</text>
</comment>
<evidence type="ECO:0000256" key="5">
    <source>
        <dbReference type="SAM" id="MobiDB-lite"/>
    </source>
</evidence>
<keyword evidence="3" id="KW-0508">mRNA splicing</keyword>
<comment type="function">
    <text evidence="3">Involved in pre-mRNA splicing.</text>
</comment>
<keyword evidence="8" id="KW-1185">Reference proteome</keyword>
<reference evidence="7 8" key="1">
    <citation type="submission" date="2016-03" db="EMBL/GenBank/DDBJ databases">
        <authorList>
            <person name="Devillers H."/>
        </authorList>
    </citation>
    <scope>NUCLEOTIDE SEQUENCE [LARGE SCALE GENOMIC DNA]</scope>
    <source>
        <strain evidence="7">CBS 10888</strain>
    </source>
</reference>
<evidence type="ECO:0000256" key="1">
    <source>
        <dbReference type="ARBA" id="ARBA00010197"/>
    </source>
</evidence>
<keyword evidence="3" id="KW-0507">mRNA processing</keyword>
<dbReference type="Proteomes" id="UP000190274">
    <property type="component" value="Chromosome F"/>
</dbReference>
<feature type="coiled-coil region" evidence="4">
    <location>
        <begin position="221"/>
        <end position="281"/>
    </location>
</feature>
<keyword evidence="3" id="KW-0747">Spliceosome</keyword>
<name>A0A1G4JKH4_9SACH</name>
<dbReference type="GO" id="GO:0071014">
    <property type="term" value="C:post-mRNA release spliceosomal complex"/>
    <property type="evidence" value="ECO:0007669"/>
    <property type="project" value="EnsemblFungi"/>
</dbReference>
<protein>
    <recommendedName>
        <fullName evidence="2 3">Pre-mRNA-processing protein 45</fullName>
    </recommendedName>
</protein>
<feature type="compositionally biased region" description="Low complexity" evidence="5">
    <location>
        <begin position="17"/>
        <end position="28"/>
    </location>
</feature>
<dbReference type="GO" id="GO:0000350">
    <property type="term" value="P:generation of catalytic spliceosome for second transesterification step"/>
    <property type="evidence" value="ECO:0007669"/>
    <property type="project" value="EnsemblFungi"/>
</dbReference>
<dbReference type="OrthoDB" id="666364at2759"/>
<keyword evidence="4" id="KW-0175">Coiled coil</keyword>
<dbReference type="PANTHER" id="PTHR12096">
    <property type="entry name" value="NUCLEAR PROTEIN SKIP-RELATED"/>
    <property type="match status" value="1"/>
</dbReference>
<evidence type="ECO:0000256" key="4">
    <source>
        <dbReference type="SAM" id="Coils"/>
    </source>
</evidence>
<accession>A0A1G4JKH4</accession>
<keyword evidence="3" id="KW-0539">Nucleus</keyword>
<dbReference type="EMBL" id="LT598458">
    <property type="protein sequence ID" value="SCU91020.1"/>
    <property type="molecule type" value="Genomic_DNA"/>
</dbReference>
<feature type="region of interest" description="Disordered" evidence="5">
    <location>
        <begin position="401"/>
        <end position="450"/>
    </location>
</feature>
<dbReference type="STRING" id="1266660.A0A1G4JKH4"/>
<evidence type="ECO:0000259" key="6">
    <source>
        <dbReference type="Pfam" id="PF02731"/>
    </source>
</evidence>